<evidence type="ECO:0000313" key="2">
    <source>
        <dbReference type="Proteomes" id="UP000241167"/>
    </source>
</evidence>
<gene>
    <name evidence="1" type="ORF">C7I55_04015</name>
</gene>
<protein>
    <recommendedName>
        <fullName evidence="3">Alpha/beta hydrolase</fullName>
    </recommendedName>
</protein>
<dbReference type="AlphaFoldDB" id="A0A2P7QZY0"/>
<organism evidence="1 2">
    <name type="scientific">Allosphingosinicella deserti</name>
    <dbReference type="NCBI Taxonomy" id="2116704"/>
    <lineage>
        <taxon>Bacteria</taxon>
        <taxon>Pseudomonadati</taxon>
        <taxon>Pseudomonadota</taxon>
        <taxon>Alphaproteobacteria</taxon>
        <taxon>Sphingomonadales</taxon>
        <taxon>Sphingomonadaceae</taxon>
        <taxon>Allosphingosinicella</taxon>
    </lineage>
</organism>
<dbReference type="Pfam" id="PF06821">
    <property type="entry name" value="Ser_hydrolase"/>
    <property type="match status" value="1"/>
</dbReference>
<name>A0A2P7QZY0_9SPHN</name>
<dbReference type="EMBL" id="PXYI01000001">
    <property type="protein sequence ID" value="PSJ43527.1"/>
    <property type="molecule type" value="Genomic_DNA"/>
</dbReference>
<evidence type="ECO:0008006" key="3">
    <source>
        <dbReference type="Google" id="ProtNLM"/>
    </source>
</evidence>
<evidence type="ECO:0000313" key="1">
    <source>
        <dbReference type="EMBL" id="PSJ43527.1"/>
    </source>
</evidence>
<accession>A0A2P7QZY0</accession>
<dbReference type="GO" id="GO:0016787">
    <property type="term" value="F:hydrolase activity"/>
    <property type="evidence" value="ECO:0007669"/>
    <property type="project" value="InterPro"/>
</dbReference>
<comment type="caution">
    <text evidence="1">The sequence shown here is derived from an EMBL/GenBank/DDBJ whole genome shotgun (WGS) entry which is preliminary data.</text>
</comment>
<sequence length="348" mass="38564">MGPVELEQLDAVDEEQPHQRVAAQGIDQLETVSRRRHCPSRMCPMGTLEAQSERASDRCARRRQSDFGPAFDSTGWARGHCQPRHLAILLLLSLPCRRLRNDGEMRTAGIDRTTGGLLQTTLLSADCKEAQVQLELHHSSAKRHHPFGQEDGPHGVLTIAGLDNSGPRHWQSAWDRLPHFNRVDFGEWNEPRLHDWVPKLDRAVREAPRGVVLVAHSLGCVALAWWAALSWSEAFREKVCGALLVAPPDVDAEDVDPRIRDFRPIPRVRLPFPSLVVASRDDTYCSFARAQEIASAWGSEFVDAGFAGHINAESPVGAWAEGLPLLARLTGHNPNLLVAELGLRTAFA</sequence>
<dbReference type="SUPFAM" id="SSF53474">
    <property type="entry name" value="alpha/beta-Hydrolases"/>
    <property type="match status" value="1"/>
</dbReference>
<reference evidence="1 2" key="1">
    <citation type="submission" date="2018-03" db="EMBL/GenBank/DDBJ databases">
        <title>The draft genome of Sphingosinicella sp. GL-C-18.</title>
        <authorList>
            <person name="Liu L."/>
            <person name="Li L."/>
            <person name="Liang L."/>
            <person name="Zhang X."/>
            <person name="Wang T."/>
        </authorList>
    </citation>
    <scope>NUCLEOTIDE SEQUENCE [LARGE SCALE GENOMIC DNA]</scope>
    <source>
        <strain evidence="1 2">GL-C-18</strain>
    </source>
</reference>
<proteinExistence type="predicted"/>
<dbReference type="Gene3D" id="3.40.50.1820">
    <property type="entry name" value="alpha/beta hydrolase"/>
    <property type="match status" value="1"/>
</dbReference>
<dbReference type="InterPro" id="IPR029058">
    <property type="entry name" value="AB_hydrolase_fold"/>
</dbReference>
<dbReference type="InterPro" id="IPR010662">
    <property type="entry name" value="RBBP9/YdeN"/>
</dbReference>
<keyword evidence="2" id="KW-1185">Reference proteome</keyword>
<dbReference type="Proteomes" id="UP000241167">
    <property type="component" value="Unassembled WGS sequence"/>
</dbReference>